<dbReference type="InterPro" id="IPR037294">
    <property type="entry name" value="ABC_BtuC-like"/>
</dbReference>
<dbReference type="EMBL" id="ASXJ01000110">
    <property type="protein sequence ID" value="ERM02100.1"/>
    <property type="molecule type" value="Genomic_DNA"/>
</dbReference>
<evidence type="ECO:0000256" key="4">
    <source>
        <dbReference type="ARBA" id="ARBA00022475"/>
    </source>
</evidence>
<keyword evidence="7 8" id="KW-0472">Membrane</keyword>
<evidence type="ECO:0000313" key="10">
    <source>
        <dbReference type="Proteomes" id="UP000016842"/>
    </source>
</evidence>
<keyword evidence="5 8" id="KW-0812">Transmembrane</keyword>
<sequence>MQNVTGDRLPVGAATALLGGPPVLLWMLPRLRMFEWPSGQSEVRAVRLRRTGLFFGILLLLVLIVAAITLGLGRSEEGFVLARGELFDALFNWRAQRLALAGLSGGMLALAGAILQRMTGNTLASPEILASALVPVPVWRWFSCFPSGAFPCNGWALRSARCWR</sequence>
<keyword evidence="6 8" id="KW-1133">Transmembrane helix</keyword>
<evidence type="ECO:0000256" key="5">
    <source>
        <dbReference type="ARBA" id="ARBA00022692"/>
    </source>
</evidence>
<gene>
    <name evidence="9" type="ORF">Q644_18400</name>
</gene>
<dbReference type="SUPFAM" id="SSF81345">
    <property type="entry name" value="ABC transporter involved in vitamin B12 uptake, BtuC"/>
    <property type="match status" value="1"/>
</dbReference>
<evidence type="ECO:0000256" key="3">
    <source>
        <dbReference type="ARBA" id="ARBA00022448"/>
    </source>
</evidence>
<proteinExistence type="inferred from homology"/>
<protein>
    <submittedName>
        <fullName evidence="9">Uncharacterized protein</fullName>
    </submittedName>
</protein>
<evidence type="ECO:0000256" key="7">
    <source>
        <dbReference type="ARBA" id="ARBA00023136"/>
    </source>
</evidence>
<dbReference type="InterPro" id="IPR000522">
    <property type="entry name" value="ABC_transptr_permease_BtuC"/>
</dbReference>
<reference evidence="9 10" key="1">
    <citation type="journal article" date="2014" name="FEMS Microbiol. Lett.">
        <title>Genome sequencing analysis reveals virulence-related gene content of Ochrobactrum intermedium strain 229E, a urease-positive strain isolated from the human gastric niche.</title>
        <authorList>
            <person name="Kulkarni G.J."/>
            <person name="Shetty S."/>
            <person name="Dharne M.S."/>
            <person name="Shouche Y.S."/>
        </authorList>
    </citation>
    <scope>NUCLEOTIDE SEQUENCE [LARGE SCALE GENOMIC DNA]</scope>
    <source>
        <strain evidence="9 10">229E</strain>
    </source>
</reference>
<comment type="subcellular location">
    <subcellularLocation>
        <location evidence="1">Cell membrane</location>
        <topology evidence="1">Multi-pass membrane protein</topology>
    </subcellularLocation>
</comment>
<name>U4V7Y7_9HYPH</name>
<dbReference type="Gene3D" id="1.10.3470.10">
    <property type="entry name" value="ABC transporter involved in vitamin B12 uptake, BtuC"/>
    <property type="match status" value="1"/>
</dbReference>
<accession>U4V7Y7</accession>
<organism evidence="9 10">
    <name type="scientific">Brucella intermedia 229E</name>
    <dbReference type="NCBI Taxonomy" id="1337887"/>
    <lineage>
        <taxon>Bacteria</taxon>
        <taxon>Pseudomonadati</taxon>
        <taxon>Pseudomonadota</taxon>
        <taxon>Alphaproteobacteria</taxon>
        <taxon>Hyphomicrobiales</taxon>
        <taxon>Brucellaceae</taxon>
        <taxon>Brucella/Ochrobactrum group</taxon>
        <taxon>Brucella</taxon>
    </lineage>
</organism>
<comment type="similarity">
    <text evidence="2">Belongs to the binding-protein-dependent transport system permease family. FecCD subfamily.</text>
</comment>
<keyword evidence="4" id="KW-1003">Cell membrane</keyword>
<evidence type="ECO:0000256" key="1">
    <source>
        <dbReference type="ARBA" id="ARBA00004651"/>
    </source>
</evidence>
<dbReference type="Pfam" id="PF01032">
    <property type="entry name" value="FecCD"/>
    <property type="match status" value="1"/>
</dbReference>
<dbReference type="PATRIC" id="fig|1337887.3.peg.2183"/>
<keyword evidence="3" id="KW-0813">Transport</keyword>
<comment type="caution">
    <text evidence="9">The sequence shown here is derived from an EMBL/GenBank/DDBJ whole genome shotgun (WGS) entry which is preliminary data.</text>
</comment>
<evidence type="ECO:0000256" key="2">
    <source>
        <dbReference type="ARBA" id="ARBA00007935"/>
    </source>
</evidence>
<evidence type="ECO:0000256" key="6">
    <source>
        <dbReference type="ARBA" id="ARBA00022989"/>
    </source>
</evidence>
<dbReference type="GO" id="GO:0005886">
    <property type="term" value="C:plasma membrane"/>
    <property type="evidence" value="ECO:0007669"/>
    <property type="project" value="UniProtKB-SubCell"/>
</dbReference>
<dbReference type="Proteomes" id="UP000016842">
    <property type="component" value="Unassembled WGS sequence"/>
</dbReference>
<dbReference type="AlphaFoldDB" id="U4V7Y7"/>
<feature type="transmembrane region" description="Helical" evidence="8">
    <location>
        <begin position="93"/>
        <end position="115"/>
    </location>
</feature>
<feature type="transmembrane region" description="Helical" evidence="8">
    <location>
        <begin position="52"/>
        <end position="73"/>
    </location>
</feature>
<evidence type="ECO:0000256" key="8">
    <source>
        <dbReference type="SAM" id="Phobius"/>
    </source>
</evidence>
<dbReference type="GO" id="GO:0022857">
    <property type="term" value="F:transmembrane transporter activity"/>
    <property type="evidence" value="ECO:0007669"/>
    <property type="project" value="InterPro"/>
</dbReference>
<evidence type="ECO:0000313" key="9">
    <source>
        <dbReference type="EMBL" id="ERM02100.1"/>
    </source>
</evidence>